<reference evidence="1 2" key="1">
    <citation type="journal article" date="2018" name="Front. Plant Sci.">
        <title>Red Clover (Trifolium pratense) and Zigzag Clover (T. medium) - A Picture of Genomic Similarities and Differences.</title>
        <authorList>
            <person name="Dluhosova J."/>
            <person name="Istvanek J."/>
            <person name="Nedelnik J."/>
            <person name="Repkova J."/>
        </authorList>
    </citation>
    <scope>NUCLEOTIDE SEQUENCE [LARGE SCALE GENOMIC DNA]</scope>
    <source>
        <strain evidence="2">cv. 10/8</strain>
        <tissue evidence="1">Leaf</tissue>
    </source>
</reference>
<proteinExistence type="predicted"/>
<feature type="non-terminal residue" evidence="1">
    <location>
        <position position="31"/>
    </location>
</feature>
<sequence>MGAADADMVSSRRMMLVGLRKRWWSEKVVDA</sequence>
<organism evidence="1 2">
    <name type="scientific">Trifolium medium</name>
    <dbReference type="NCBI Taxonomy" id="97028"/>
    <lineage>
        <taxon>Eukaryota</taxon>
        <taxon>Viridiplantae</taxon>
        <taxon>Streptophyta</taxon>
        <taxon>Embryophyta</taxon>
        <taxon>Tracheophyta</taxon>
        <taxon>Spermatophyta</taxon>
        <taxon>Magnoliopsida</taxon>
        <taxon>eudicotyledons</taxon>
        <taxon>Gunneridae</taxon>
        <taxon>Pentapetalae</taxon>
        <taxon>rosids</taxon>
        <taxon>fabids</taxon>
        <taxon>Fabales</taxon>
        <taxon>Fabaceae</taxon>
        <taxon>Papilionoideae</taxon>
        <taxon>50 kb inversion clade</taxon>
        <taxon>NPAAA clade</taxon>
        <taxon>Hologalegina</taxon>
        <taxon>IRL clade</taxon>
        <taxon>Trifolieae</taxon>
        <taxon>Trifolium</taxon>
    </lineage>
</organism>
<dbReference type="Proteomes" id="UP000265520">
    <property type="component" value="Unassembled WGS sequence"/>
</dbReference>
<evidence type="ECO:0000313" key="1">
    <source>
        <dbReference type="EMBL" id="MCI29875.1"/>
    </source>
</evidence>
<dbReference type="AlphaFoldDB" id="A0A392R2U6"/>
<name>A0A392R2U6_9FABA</name>
<keyword evidence="2" id="KW-1185">Reference proteome</keyword>
<dbReference type="EMBL" id="LXQA010175538">
    <property type="protein sequence ID" value="MCI29875.1"/>
    <property type="molecule type" value="Genomic_DNA"/>
</dbReference>
<accession>A0A392R2U6</accession>
<protein>
    <submittedName>
        <fullName evidence="1">Uncharacterized protein</fullName>
    </submittedName>
</protein>
<comment type="caution">
    <text evidence="1">The sequence shown here is derived from an EMBL/GenBank/DDBJ whole genome shotgun (WGS) entry which is preliminary data.</text>
</comment>
<evidence type="ECO:0000313" key="2">
    <source>
        <dbReference type="Proteomes" id="UP000265520"/>
    </source>
</evidence>